<name>A0ABX8C450_9ACTN</name>
<feature type="domain" description="Methyltransferase" evidence="2">
    <location>
        <begin position="51"/>
        <end position="146"/>
    </location>
</feature>
<evidence type="ECO:0000313" key="4">
    <source>
        <dbReference type="Proteomes" id="UP000678016"/>
    </source>
</evidence>
<gene>
    <name evidence="3" type="ORF">KGD83_27635</name>
</gene>
<dbReference type="Gene3D" id="3.40.50.150">
    <property type="entry name" value="Vaccinia Virus protein VP39"/>
    <property type="match status" value="1"/>
</dbReference>
<accession>A0ABX8C450</accession>
<organism evidence="3 4">
    <name type="scientific">Nocardiopsis akebiae</name>
    <dbReference type="NCBI Taxonomy" id="2831968"/>
    <lineage>
        <taxon>Bacteria</taxon>
        <taxon>Bacillati</taxon>
        <taxon>Actinomycetota</taxon>
        <taxon>Actinomycetes</taxon>
        <taxon>Streptosporangiales</taxon>
        <taxon>Nocardiopsidaceae</taxon>
        <taxon>Nocardiopsis</taxon>
    </lineage>
</organism>
<evidence type="ECO:0000256" key="1">
    <source>
        <dbReference type="ARBA" id="ARBA00022679"/>
    </source>
</evidence>
<dbReference type="PANTHER" id="PTHR43861">
    <property type="entry name" value="TRANS-ACONITATE 2-METHYLTRANSFERASE-RELATED"/>
    <property type="match status" value="1"/>
</dbReference>
<dbReference type="Pfam" id="PF13649">
    <property type="entry name" value="Methyltransf_25"/>
    <property type="match status" value="1"/>
</dbReference>
<evidence type="ECO:0000259" key="2">
    <source>
        <dbReference type="Pfam" id="PF13649"/>
    </source>
</evidence>
<dbReference type="GO" id="GO:0032259">
    <property type="term" value="P:methylation"/>
    <property type="evidence" value="ECO:0007669"/>
    <property type="project" value="UniProtKB-KW"/>
</dbReference>
<dbReference type="GO" id="GO:0008168">
    <property type="term" value="F:methyltransferase activity"/>
    <property type="evidence" value="ECO:0007669"/>
    <property type="project" value="UniProtKB-KW"/>
</dbReference>
<dbReference type="EMBL" id="CP074132">
    <property type="protein sequence ID" value="QUX28917.1"/>
    <property type="molecule type" value="Genomic_DNA"/>
</dbReference>
<dbReference type="Proteomes" id="UP000678016">
    <property type="component" value="Chromosome"/>
</dbReference>
<sequence>MTGEDAADSLPEEMGEDFWNERYRSRERIWSGSPNRHLVAEAADLEPGRALDVGGGEGADAIWLAERGWRVTALDISTVALDKGAAHARERGGDVPGRITWQRADVTRWSPDEGAFDLVTSQFMHLRERWRARFFAALASAVAPGGELLVVAHHPRDLEEGVPRPPDPDLFYTGDEVVAALPRREWTVLADEVRTGTAAVGEETFTVHDLVVRARREA</sequence>
<protein>
    <submittedName>
        <fullName evidence="3">Class I SAM-dependent methyltransferase</fullName>
    </submittedName>
</protein>
<reference evidence="4" key="1">
    <citation type="submission" date="2021-05" db="EMBL/GenBank/DDBJ databases">
        <title>Direct Submission.</title>
        <authorList>
            <person name="Li K."/>
            <person name="Gao J."/>
        </authorList>
    </citation>
    <scope>NUCLEOTIDE SEQUENCE [LARGE SCALE GENOMIC DNA]</scope>
    <source>
        <strain evidence="4">HDS12</strain>
    </source>
</reference>
<keyword evidence="3" id="KW-0489">Methyltransferase</keyword>
<evidence type="ECO:0000313" key="3">
    <source>
        <dbReference type="EMBL" id="QUX28917.1"/>
    </source>
</evidence>
<proteinExistence type="predicted"/>
<dbReference type="InterPro" id="IPR029063">
    <property type="entry name" value="SAM-dependent_MTases_sf"/>
</dbReference>
<dbReference type="CDD" id="cd02440">
    <property type="entry name" value="AdoMet_MTases"/>
    <property type="match status" value="1"/>
</dbReference>
<dbReference type="RefSeq" id="WP_212641826.1">
    <property type="nucleotide sequence ID" value="NZ_CP074132.1"/>
</dbReference>
<keyword evidence="4" id="KW-1185">Reference proteome</keyword>
<keyword evidence="1" id="KW-0808">Transferase</keyword>
<dbReference type="InterPro" id="IPR041698">
    <property type="entry name" value="Methyltransf_25"/>
</dbReference>
<dbReference type="SUPFAM" id="SSF53335">
    <property type="entry name" value="S-adenosyl-L-methionine-dependent methyltransferases"/>
    <property type="match status" value="1"/>
</dbReference>
<dbReference type="PANTHER" id="PTHR43861:SF3">
    <property type="entry name" value="PUTATIVE (AFU_ORTHOLOGUE AFUA_2G14390)-RELATED"/>
    <property type="match status" value="1"/>
</dbReference>